<dbReference type="Proteomes" id="UP001185659">
    <property type="component" value="Unassembled WGS sequence"/>
</dbReference>
<protein>
    <submittedName>
        <fullName evidence="2">Polyphosphate polymerase domain-containing protein</fullName>
    </submittedName>
</protein>
<gene>
    <name evidence="2" type="ORF">R2G56_14520</name>
</gene>
<evidence type="ECO:0000313" key="3">
    <source>
        <dbReference type="Proteomes" id="UP001185659"/>
    </source>
</evidence>
<dbReference type="EMBL" id="JAWLIP010000006">
    <property type="protein sequence ID" value="MDV6227511.1"/>
    <property type="molecule type" value="Genomic_DNA"/>
</dbReference>
<feature type="domain" description="VTC" evidence="1">
    <location>
        <begin position="29"/>
        <end position="234"/>
    </location>
</feature>
<accession>A0ABU4AMX2</accession>
<dbReference type="Pfam" id="PF09359">
    <property type="entry name" value="VTC"/>
    <property type="match status" value="1"/>
</dbReference>
<proteinExistence type="predicted"/>
<name>A0ABU4AMX2_9HYPH</name>
<dbReference type="InterPro" id="IPR042267">
    <property type="entry name" value="VTC_sf"/>
</dbReference>
<organism evidence="2 3">
    <name type="scientific">Nitratireductor aquimarinus</name>
    <dbReference type="NCBI Taxonomy" id="889300"/>
    <lineage>
        <taxon>Bacteria</taxon>
        <taxon>Pseudomonadati</taxon>
        <taxon>Pseudomonadota</taxon>
        <taxon>Alphaproteobacteria</taxon>
        <taxon>Hyphomicrobiales</taxon>
        <taxon>Phyllobacteriaceae</taxon>
        <taxon>Nitratireductor</taxon>
    </lineage>
</organism>
<evidence type="ECO:0000259" key="1">
    <source>
        <dbReference type="Pfam" id="PF09359"/>
    </source>
</evidence>
<sequence>MDHSITNELTGFRPISLEGLNGKAAMLERLDNKYIVPANRLRPALHAFSDLFDVLEIDGIRAFTYATRYYDDDDLRSYYDHHQGRRKRCKVRVRDYVDTGLSYLEVKLKSKRQITVKKRLKLQEPGSGLDHSGENFIDTCHREIYDSPFDRPLAPVIEMQYMRITLVAKEGGERMTIDTQLSFKAGDVRRLVRPDISIVETKSARGNGIADAIFRGLHVHPTKRCSKYCVGMAATGQVERHNRFLPALRRLQLLDGRALSPA</sequence>
<dbReference type="RefSeq" id="WP_297561813.1">
    <property type="nucleotide sequence ID" value="NZ_JAWLIP010000006.1"/>
</dbReference>
<dbReference type="Gene3D" id="3.20.100.30">
    <property type="entry name" value="VTC, catalytic tunnel domain"/>
    <property type="match status" value="1"/>
</dbReference>
<dbReference type="CDD" id="cd07750">
    <property type="entry name" value="PolyPPase_VTC_like"/>
    <property type="match status" value="1"/>
</dbReference>
<reference evidence="2 3" key="1">
    <citation type="submission" date="2023-10" db="EMBL/GenBank/DDBJ databases">
        <authorList>
            <person name="Venkata Ramana C."/>
            <person name="Sasikala C."/>
            <person name="Dhurka M."/>
        </authorList>
    </citation>
    <scope>NUCLEOTIDE SEQUENCE [LARGE SCALE GENOMIC DNA]</scope>
    <source>
        <strain evidence="2 3">KCTC 32151</strain>
    </source>
</reference>
<evidence type="ECO:0000313" key="2">
    <source>
        <dbReference type="EMBL" id="MDV6227511.1"/>
    </source>
</evidence>
<dbReference type="InterPro" id="IPR018966">
    <property type="entry name" value="VTC_domain"/>
</dbReference>
<comment type="caution">
    <text evidence="2">The sequence shown here is derived from an EMBL/GenBank/DDBJ whole genome shotgun (WGS) entry which is preliminary data.</text>
</comment>
<keyword evidence="3" id="KW-1185">Reference proteome</keyword>